<dbReference type="GO" id="GO:0034085">
    <property type="term" value="P:establishment of sister chromatid cohesion"/>
    <property type="evidence" value="ECO:0007669"/>
    <property type="project" value="TreeGrafter"/>
</dbReference>
<dbReference type="GO" id="GO:0005524">
    <property type="term" value="F:ATP binding"/>
    <property type="evidence" value="ECO:0007669"/>
    <property type="project" value="UniProtKB-KW"/>
</dbReference>
<keyword evidence="14" id="KW-0413">Isomerase</keyword>
<dbReference type="GO" id="GO:0046872">
    <property type="term" value="F:metal ion binding"/>
    <property type="evidence" value="ECO:0007669"/>
    <property type="project" value="UniProtKB-KW"/>
</dbReference>
<evidence type="ECO:0000256" key="20">
    <source>
        <dbReference type="ARBA" id="ARBA00045008"/>
    </source>
</evidence>
<dbReference type="InterPro" id="IPR006555">
    <property type="entry name" value="ATP-dep_Helicase_C"/>
</dbReference>
<evidence type="ECO:0000256" key="10">
    <source>
        <dbReference type="ARBA" id="ARBA00022840"/>
    </source>
</evidence>
<comment type="similarity">
    <text evidence="3">Belongs to the DEAD box helicase family. DEAH subfamily. DDX11/CHL1 sub-subfamily.</text>
</comment>
<dbReference type="GO" id="GO:0003677">
    <property type="term" value="F:DNA binding"/>
    <property type="evidence" value="ECO:0007669"/>
    <property type="project" value="UniProtKB-KW"/>
</dbReference>
<evidence type="ECO:0000256" key="7">
    <source>
        <dbReference type="ARBA" id="ARBA00022741"/>
    </source>
</evidence>
<dbReference type="GO" id="GO:0051536">
    <property type="term" value="F:iron-sulfur cluster binding"/>
    <property type="evidence" value="ECO:0007669"/>
    <property type="project" value="UniProtKB-KW"/>
</dbReference>
<evidence type="ECO:0000256" key="21">
    <source>
        <dbReference type="ARBA" id="ARBA00045702"/>
    </source>
</evidence>
<dbReference type="SUPFAM" id="SSF52540">
    <property type="entry name" value="P-loop containing nucleoside triphosphate hydrolases"/>
    <property type="match status" value="1"/>
</dbReference>
<keyword evidence="27" id="KW-1185">Reference proteome</keyword>
<comment type="function">
    <text evidence="21">ATP-dependent DNA helicase important for chromosome transmission and normal cell cycle progression in G(2)/M. May have a role in changing DNA topology to allow the loading of proteins involved in maintaining sister chromatid cohesion in the vicinity of the centromeres. Has a specific role in chromosome segregation during meiosis II.</text>
</comment>
<dbReference type="InterPro" id="IPR013020">
    <property type="entry name" value="Rad3/Chl1-like"/>
</dbReference>
<evidence type="ECO:0000256" key="4">
    <source>
        <dbReference type="ARBA" id="ARBA00016387"/>
    </source>
</evidence>
<evidence type="ECO:0000256" key="11">
    <source>
        <dbReference type="ARBA" id="ARBA00023004"/>
    </source>
</evidence>
<comment type="caution">
    <text evidence="26">The sequence shown here is derived from an EMBL/GenBank/DDBJ whole genome shotgun (WGS) entry which is preliminary data.</text>
</comment>
<dbReference type="Pfam" id="PF06733">
    <property type="entry name" value="DEAD_2"/>
    <property type="match status" value="1"/>
</dbReference>
<dbReference type="GO" id="GO:0043139">
    <property type="term" value="F:5'-3' DNA helicase activity"/>
    <property type="evidence" value="ECO:0007669"/>
    <property type="project" value="UniProtKB-EC"/>
</dbReference>
<evidence type="ECO:0000313" key="26">
    <source>
        <dbReference type="EMBL" id="KAK3671784.1"/>
    </source>
</evidence>
<feature type="domain" description="Helicase ATP-binding" evidence="25">
    <location>
        <begin position="308"/>
        <end position="716"/>
    </location>
</feature>
<dbReference type="GO" id="GO:0070072">
    <property type="term" value="P:vacuolar proton-transporting V-type ATPase complex assembly"/>
    <property type="evidence" value="ECO:0007669"/>
    <property type="project" value="InterPro"/>
</dbReference>
<evidence type="ECO:0000256" key="6">
    <source>
        <dbReference type="ARBA" id="ARBA00022723"/>
    </source>
</evidence>
<keyword evidence="6" id="KW-0479">Metal-binding</keyword>
<keyword evidence="10" id="KW-0067">ATP-binding</keyword>
<evidence type="ECO:0000256" key="15">
    <source>
        <dbReference type="ARBA" id="ARBA00023242"/>
    </source>
</evidence>
<keyword evidence="9 26" id="KW-0347">Helicase</keyword>
<evidence type="ECO:0000256" key="1">
    <source>
        <dbReference type="ARBA" id="ARBA00001966"/>
    </source>
</evidence>
<name>A0AAE0TQC7_9PEZI</name>
<dbReference type="FunFam" id="3.40.50.300:FF:002774">
    <property type="entry name" value="ATP-dependent DNA helicase chl1"/>
    <property type="match status" value="1"/>
</dbReference>
<evidence type="ECO:0000256" key="23">
    <source>
        <dbReference type="SAM" id="MobiDB-lite"/>
    </source>
</evidence>
<comment type="cofactor">
    <cofactor evidence="1">
        <name>[4Fe-4S] cluster</name>
        <dbReference type="ChEBI" id="CHEBI:49883"/>
    </cofactor>
</comment>
<organism evidence="26 27">
    <name type="scientific">Recurvomyces mirabilis</name>
    <dbReference type="NCBI Taxonomy" id="574656"/>
    <lineage>
        <taxon>Eukaryota</taxon>
        <taxon>Fungi</taxon>
        <taxon>Dikarya</taxon>
        <taxon>Ascomycota</taxon>
        <taxon>Pezizomycotina</taxon>
        <taxon>Dothideomycetes</taxon>
        <taxon>Dothideomycetidae</taxon>
        <taxon>Mycosphaerellales</taxon>
        <taxon>Teratosphaeriaceae</taxon>
        <taxon>Recurvomyces</taxon>
    </lineage>
</organism>
<dbReference type="Proteomes" id="UP001274830">
    <property type="component" value="Unassembled WGS sequence"/>
</dbReference>
<evidence type="ECO:0000256" key="9">
    <source>
        <dbReference type="ARBA" id="ARBA00022806"/>
    </source>
</evidence>
<dbReference type="NCBIfam" id="TIGR00604">
    <property type="entry name" value="rad3"/>
    <property type="match status" value="1"/>
</dbReference>
<feature type="transmembrane region" description="Helical" evidence="24">
    <location>
        <begin position="171"/>
        <end position="191"/>
    </location>
</feature>
<evidence type="ECO:0000313" key="27">
    <source>
        <dbReference type="Proteomes" id="UP001274830"/>
    </source>
</evidence>
<keyword evidence="11" id="KW-0408">Iron</keyword>
<reference evidence="26" key="1">
    <citation type="submission" date="2023-07" db="EMBL/GenBank/DDBJ databases">
        <title>Black Yeasts Isolated from many extreme environments.</title>
        <authorList>
            <person name="Coleine C."/>
            <person name="Stajich J.E."/>
            <person name="Selbmann L."/>
        </authorList>
    </citation>
    <scope>NUCLEOTIDE SEQUENCE</scope>
    <source>
        <strain evidence="26">CCFEE 5485</strain>
    </source>
</reference>
<feature type="transmembrane region" description="Helical" evidence="24">
    <location>
        <begin position="203"/>
        <end position="222"/>
    </location>
</feature>
<evidence type="ECO:0000256" key="12">
    <source>
        <dbReference type="ARBA" id="ARBA00023014"/>
    </source>
</evidence>
<gene>
    <name evidence="26" type="primary">CHL1</name>
    <name evidence="26" type="ORF">LTR78_008329</name>
</gene>
<evidence type="ECO:0000259" key="25">
    <source>
        <dbReference type="PROSITE" id="PS51193"/>
    </source>
</evidence>
<evidence type="ECO:0000256" key="13">
    <source>
        <dbReference type="ARBA" id="ARBA00023125"/>
    </source>
</evidence>
<dbReference type="RefSeq" id="XP_064696477.1">
    <property type="nucleotide sequence ID" value="XM_064836268.1"/>
</dbReference>
<accession>A0AAE0TQC7</accession>
<dbReference type="InterPro" id="IPR014013">
    <property type="entry name" value="Helic_SF1/SF2_ATP-bd_DinG/Rad3"/>
</dbReference>
<feature type="region of interest" description="Disordered" evidence="23">
    <location>
        <begin position="416"/>
        <end position="452"/>
    </location>
</feature>
<dbReference type="SMART" id="SM00491">
    <property type="entry name" value="HELICc2"/>
    <property type="match status" value="1"/>
</dbReference>
<evidence type="ECO:0000256" key="17">
    <source>
        <dbReference type="ARBA" id="ARBA00029709"/>
    </source>
</evidence>
<keyword evidence="12" id="KW-0411">Iron-sulfur</keyword>
<evidence type="ECO:0000256" key="19">
    <source>
        <dbReference type="ARBA" id="ARBA00044998"/>
    </source>
</evidence>
<dbReference type="InterPro" id="IPR021013">
    <property type="entry name" value="ATPase_Vma12"/>
</dbReference>
<dbReference type="InterPro" id="IPR006554">
    <property type="entry name" value="Helicase-like_DEXD_c2"/>
</dbReference>
<dbReference type="AlphaFoldDB" id="A0AAE0TQC7"/>
<evidence type="ECO:0000256" key="24">
    <source>
        <dbReference type="SAM" id="Phobius"/>
    </source>
</evidence>
<dbReference type="GO" id="GO:0016818">
    <property type="term" value="F:hydrolase activity, acting on acid anhydrides, in phosphorus-containing anhydrides"/>
    <property type="evidence" value="ECO:0007669"/>
    <property type="project" value="InterPro"/>
</dbReference>
<dbReference type="GeneID" id="89960803"/>
<keyword evidence="13" id="KW-0238">DNA-binding</keyword>
<evidence type="ECO:0000256" key="22">
    <source>
        <dbReference type="ARBA" id="ARBA00048954"/>
    </source>
</evidence>
<dbReference type="Pfam" id="PF13307">
    <property type="entry name" value="Helicase_C_2"/>
    <property type="match status" value="1"/>
</dbReference>
<evidence type="ECO:0000256" key="16">
    <source>
        <dbReference type="ARBA" id="ARBA00023306"/>
    </source>
</evidence>
<dbReference type="PANTHER" id="PTHR11472:SF41">
    <property type="entry name" value="ATP-DEPENDENT DNA HELICASE DDX11-RELATED"/>
    <property type="match status" value="1"/>
</dbReference>
<keyword evidence="8 26" id="KW-0378">Hydrolase</keyword>
<dbReference type="InterPro" id="IPR045028">
    <property type="entry name" value="DinG/Rad3-like"/>
</dbReference>
<comment type="catalytic activity">
    <reaction evidence="22">
        <text>ATP + H2O = ADP + phosphate + H(+)</text>
        <dbReference type="Rhea" id="RHEA:13065"/>
        <dbReference type="ChEBI" id="CHEBI:15377"/>
        <dbReference type="ChEBI" id="CHEBI:15378"/>
        <dbReference type="ChEBI" id="CHEBI:30616"/>
        <dbReference type="ChEBI" id="CHEBI:43474"/>
        <dbReference type="ChEBI" id="CHEBI:456216"/>
        <dbReference type="EC" id="5.6.2.3"/>
    </reaction>
</comment>
<dbReference type="Gene3D" id="3.40.50.300">
    <property type="entry name" value="P-loop containing nucleotide triphosphate hydrolases"/>
    <property type="match status" value="3"/>
</dbReference>
<dbReference type="EMBL" id="JAUTXT010000039">
    <property type="protein sequence ID" value="KAK3671784.1"/>
    <property type="molecule type" value="Genomic_DNA"/>
</dbReference>
<dbReference type="EC" id="5.6.2.3" evidence="18"/>
<proteinExistence type="inferred from homology"/>
<keyword evidence="16" id="KW-0131">Cell cycle</keyword>
<keyword evidence="24" id="KW-1133">Transmembrane helix</keyword>
<comment type="subcellular location">
    <subcellularLocation>
        <location evidence="2">Nucleus</location>
    </subcellularLocation>
</comment>
<evidence type="ECO:0000256" key="2">
    <source>
        <dbReference type="ARBA" id="ARBA00004123"/>
    </source>
</evidence>
<keyword evidence="24" id="KW-0812">Transmembrane</keyword>
<dbReference type="InterPro" id="IPR010614">
    <property type="entry name" value="RAD3-like_helicase_DEAD"/>
</dbReference>
<sequence length="1133" mass="126360">MVRITVTTAAKAAIIKYCELGQAGNAYDDDQARLNNLAALDVGSPIDHAELMRIAKSLRASRVQSTGKSYDTPTVWRLDSLLRGSSIAQQSTPPVAKPRQTAEYKALMRKLRADEERRQYDRMTHATTVPETFSQRFPHAPGYGFNPATSHGQTGNDEDDDMTFQDVNRQMILIINVLISIICCSVFIWVAARRWSVPQRLGLSMSGSGIVAFAEVAIYLGYIKRLGDAKQKEKKALEKKEVVETWVIDKAKTSSSVTKNEDPLRLRKGKHGLVDLHDTYVRFQRPSCEISAEDFRQARSIVNLTTMANKDFHHPFEPYDIQLQFMTAIYDCIEQGGIGIFESPTGTGKSFSLICSSLTWLREHKRRLFDEASATVELDDDEPDWMSEHAKASRQREMRQMREDFEARLNVAREKERKLKERAAGSSSTSKRRKLATDQHVTTSDEDDFLLDDYESDDDRQAASVQRSTYSAETSKLMERLGIMHRGNQEGETSEVVEELKVFFCSRTHSQLSQFVGELQRVHLPPGMPSESDDKSEEPLKHVSLGSRKNLCINPKVAKLHSQTAVNERCVELQQSSTPADQKCPFLPSKESSDLVLDFRDHTLAQIRDIEDLANLGSRLGICPYYASRSAIAPAEIVTLPYPLLLQKTARDALGISLKGHIVVIDEAHNLMDAVEGIYSVEVSSAQLQRAREALLVYLQKFRNRLKGSNRVYVTQVVRVIDSMLQYVHEVDAMATTGGTFQPSQLLAGKGVDQINLTKLIRYIGDSKLARKVEGYVAHVAPSENNSASLAKSYDGDVNVPSLTSIQNFLATLMNPSNEGNFFWNKQHGASTLRYMLLDPSEHFREIVEDARAVILAGGTMSPMDDYRQRLFPYLPSLKTFSCGHLIPTSSLLVRAVASDESGPLEFTFKARSSETARRIGQALLKIAPQVQGGLVVFLPSYATLKQVAAAWSSESITADLAKIKPVFWDNQTESAETTFKEYSQAINTNRHGAVMLSVIGGKLSEGINFADDLGRCVVVVGLPFPNLQTAEWKARLKYIDNVSVARGEASGKAGREHAENVCMRAVNQAVGRVIRHKSDWASILLMDSRYNQTRIRGKLPGWIKKSFADNSTSDLGHVVEDLATFNKGRRSA</sequence>
<dbReference type="Pfam" id="PF11712">
    <property type="entry name" value="Vma12"/>
    <property type="match status" value="1"/>
</dbReference>
<evidence type="ECO:0000256" key="14">
    <source>
        <dbReference type="ARBA" id="ARBA00023235"/>
    </source>
</evidence>
<dbReference type="PROSITE" id="PS51193">
    <property type="entry name" value="HELICASE_ATP_BIND_2"/>
    <property type="match status" value="1"/>
</dbReference>
<evidence type="ECO:0000256" key="8">
    <source>
        <dbReference type="ARBA" id="ARBA00022801"/>
    </source>
</evidence>
<evidence type="ECO:0000256" key="5">
    <source>
        <dbReference type="ARBA" id="ARBA00017386"/>
    </source>
</evidence>
<dbReference type="GO" id="GO:0005634">
    <property type="term" value="C:nucleus"/>
    <property type="evidence" value="ECO:0007669"/>
    <property type="project" value="UniProtKB-SubCell"/>
</dbReference>
<dbReference type="InterPro" id="IPR027417">
    <property type="entry name" value="P-loop_NTPase"/>
</dbReference>
<dbReference type="PANTHER" id="PTHR11472">
    <property type="entry name" value="DNA REPAIR DEAD HELICASE RAD3/XP-D SUBFAMILY MEMBER"/>
    <property type="match status" value="1"/>
</dbReference>
<evidence type="ECO:0000256" key="3">
    <source>
        <dbReference type="ARBA" id="ARBA00008435"/>
    </source>
</evidence>
<dbReference type="GO" id="GO:0006139">
    <property type="term" value="P:nucleobase-containing compound metabolic process"/>
    <property type="evidence" value="ECO:0007669"/>
    <property type="project" value="InterPro"/>
</dbReference>
<keyword evidence="7" id="KW-0547">Nucleotide-binding</keyword>
<keyword evidence="24" id="KW-0472">Membrane</keyword>
<evidence type="ECO:0000256" key="18">
    <source>
        <dbReference type="ARBA" id="ARBA00044969"/>
    </source>
</evidence>
<keyword evidence="15" id="KW-0539">Nucleus</keyword>
<protein>
    <recommendedName>
        <fullName evidence="5">ATP-dependent DNA helicase CHL1</fullName>
        <ecNumber evidence="18">5.6.2.3</ecNumber>
    </recommendedName>
    <alternativeName>
        <fullName evidence="4">ATP-dependent DNA helicase chl1</fullName>
    </alternativeName>
    <alternativeName>
        <fullName evidence="17">Chromosome loss protein 1</fullName>
    </alternativeName>
    <alternativeName>
        <fullName evidence="19 20">DNA 5'-3' helicase CHL1</fullName>
    </alternativeName>
</protein>
<dbReference type="SMART" id="SM00488">
    <property type="entry name" value="DEXDc2"/>
    <property type="match status" value="1"/>
</dbReference>